<gene>
    <name evidence="2" type="ORF">WCD41_12165</name>
</gene>
<dbReference type="RefSeq" id="WP_337713689.1">
    <property type="nucleotide sequence ID" value="NZ_JBBEGL010000003.1"/>
</dbReference>
<dbReference type="CDD" id="cd06170">
    <property type="entry name" value="LuxR_C_like"/>
    <property type="match status" value="1"/>
</dbReference>
<dbReference type="PROSITE" id="PS00622">
    <property type="entry name" value="HTH_LUXR_1"/>
    <property type="match status" value="1"/>
</dbReference>
<proteinExistence type="predicted"/>
<dbReference type="Gene3D" id="1.10.10.10">
    <property type="entry name" value="Winged helix-like DNA-binding domain superfamily/Winged helix DNA-binding domain"/>
    <property type="match status" value="1"/>
</dbReference>
<dbReference type="Gene3D" id="3.40.50.300">
    <property type="entry name" value="P-loop containing nucleotide triphosphate hydrolases"/>
    <property type="match status" value="1"/>
</dbReference>
<dbReference type="Pfam" id="PF00196">
    <property type="entry name" value="GerE"/>
    <property type="match status" value="1"/>
</dbReference>
<comment type="caution">
    <text evidence="2">The sequence shown here is derived from an EMBL/GenBank/DDBJ whole genome shotgun (WGS) entry which is preliminary data.</text>
</comment>
<reference evidence="2 3" key="1">
    <citation type="submission" date="2024-03" db="EMBL/GenBank/DDBJ databases">
        <title>Actinomycetospora sp. OC33-EN06, a novel actinomycete isolated from wild orchid (Aerides multiflora).</title>
        <authorList>
            <person name="Suriyachadkun C."/>
        </authorList>
    </citation>
    <scope>NUCLEOTIDE SEQUENCE [LARGE SCALE GENOMIC DNA]</scope>
    <source>
        <strain evidence="2 3">OC33-EN06</strain>
    </source>
</reference>
<evidence type="ECO:0000313" key="3">
    <source>
        <dbReference type="Proteomes" id="UP001370100"/>
    </source>
</evidence>
<dbReference type="SMART" id="SM00421">
    <property type="entry name" value="HTH_LUXR"/>
    <property type="match status" value="1"/>
</dbReference>
<dbReference type="PANTHER" id="PTHR47691:SF3">
    <property type="entry name" value="HTH-TYPE TRANSCRIPTIONAL REGULATOR RV0890C-RELATED"/>
    <property type="match status" value="1"/>
</dbReference>
<dbReference type="InterPro" id="IPR011990">
    <property type="entry name" value="TPR-like_helical_dom_sf"/>
</dbReference>
<accession>A0ABU8N4K5</accession>
<dbReference type="SUPFAM" id="SSF52540">
    <property type="entry name" value="P-loop containing nucleoside triphosphate hydrolases"/>
    <property type="match status" value="1"/>
</dbReference>
<protein>
    <submittedName>
        <fullName evidence="2">LuxR C-terminal-related transcriptional regulator</fullName>
    </submittedName>
</protein>
<dbReference type="InterPro" id="IPR000792">
    <property type="entry name" value="Tscrpt_reg_LuxR_C"/>
</dbReference>
<dbReference type="Gene3D" id="1.25.40.10">
    <property type="entry name" value="Tetratricopeptide repeat domain"/>
    <property type="match status" value="1"/>
</dbReference>
<feature type="domain" description="HTH luxR-type" evidence="1">
    <location>
        <begin position="818"/>
        <end position="883"/>
    </location>
</feature>
<sequence length="884" mass="91392">MTEGDRSSRAGTPVAPFVGRAEELASLRGLSGAERLVTVVGPGGGGKTRLTLEALAATPGLVGVVELAAATPRDDLWSVVLDACDIRDDPLVPPPDRFARRVGDLVGDRAALLVLDNAEHVRAALGEVVVGLLERCPRLGVVVTSRVLLGVPGEVALPVEGLPPEDAAALFLDRARRARPDLAASADTSDRARRIAEALDGLPLALELAAAHARGLSLRAIEAGTAERLALLAGRGPRAARHRSMQACLTWSTALLGDRARAGLAAVSVIEGRCSLPAALAVIGPPDRAGDAGPVGVLEELVDHSLVRFLPAEDAYLVLETVREHAREVAPEAPRAALARLTPWVAALAAEARPALEQGDLDVLARLDGDAAAIRAVLAHGASGVAAAVVADLAFWWSLRGRCREGGAWAARLGAAPDGDGEPPAGRLRWAHAFHAVYSGNLDEGLAVADALADDPATEDEVRARSMILLGIAAAFDDPAGAAPVLAAAADLAQRAGDRWGRVEALQCLAYTHLWRADHATALACADEAVPALETLGHPQLRAWDAAIRAEAASQRGDLVTARDRGRDAHALAVDVGEPVSATCALLPLARSLCRTGDDAEAGRLLARHAAFLDEHPGLGTAETLALGEAETALWCGAPDRTVAITASLEACADAGMTLVAVEAGALRATALLVAGEDGPATEAAALAATRARERGAREFAITAETVAAAVRLRRGEDVAAEAHDLLAEAHAAGLAPLVVDALELVAAVALATGRTEVAVRLRAATDAVARGRVSPLTHVLRATAPLEGDGSRAGGAALELDAAVAYARRTRGPRGRPRSGWESLTPTERDVVALAARGLRNQDIADQMLIGTGTVRTHLRRIFTKLDLASRTELAAAAARRGI</sequence>
<dbReference type="PANTHER" id="PTHR47691">
    <property type="entry name" value="REGULATOR-RELATED"/>
    <property type="match status" value="1"/>
</dbReference>
<dbReference type="Proteomes" id="UP001370100">
    <property type="component" value="Unassembled WGS sequence"/>
</dbReference>
<dbReference type="InterPro" id="IPR016032">
    <property type="entry name" value="Sig_transdc_resp-reg_C-effctor"/>
</dbReference>
<organism evidence="2 3">
    <name type="scientific">Actinomycetospora aeridis</name>
    <dbReference type="NCBI Taxonomy" id="3129231"/>
    <lineage>
        <taxon>Bacteria</taxon>
        <taxon>Bacillati</taxon>
        <taxon>Actinomycetota</taxon>
        <taxon>Actinomycetes</taxon>
        <taxon>Pseudonocardiales</taxon>
        <taxon>Pseudonocardiaceae</taxon>
        <taxon>Actinomycetospora</taxon>
    </lineage>
</organism>
<dbReference type="InterPro" id="IPR027417">
    <property type="entry name" value="P-loop_NTPase"/>
</dbReference>
<evidence type="ECO:0000259" key="1">
    <source>
        <dbReference type="PROSITE" id="PS50043"/>
    </source>
</evidence>
<dbReference type="SUPFAM" id="SSF48452">
    <property type="entry name" value="TPR-like"/>
    <property type="match status" value="1"/>
</dbReference>
<keyword evidence="3" id="KW-1185">Reference proteome</keyword>
<dbReference type="SUPFAM" id="SSF46894">
    <property type="entry name" value="C-terminal effector domain of the bipartite response regulators"/>
    <property type="match status" value="1"/>
</dbReference>
<dbReference type="InterPro" id="IPR036388">
    <property type="entry name" value="WH-like_DNA-bd_sf"/>
</dbReference>
<dbReference type="PROSITE" id="PS50043">
    <property type="entry name" value="HTH_LUXR_2"/>
    <property type="match status" value="1"/>
</dbReference>
<evidence type="ECO:0000313" key="2">
    <source>
        <dbReference type="EMBL" id="MEJ2887203.1"/>
    </source>
</evidence>
<dbReference type="PRINTS" id="PR00038">
    <property type="entry name" value="HTHLUXR"/>
</dbReference>
<dbReference type="EMBL" id="JBBEGL010000003">
    <property type="protein sequence ID" value="MEJ2887203.1"/>
    <property type="molecule type" value="Genomic_DNA"/>
</dbReference>
<name>A0ABU8N4K5_9PSEU</name>